<evidence type="ECO:0000256" key="2">
    <source>
        <dbReference type="ARBA" id="ARBA00022475"/>
    </source>
</evidence>
<evidence type="ECO:0000313" key="9">
    <source>
        <dbReference type="EMBL" id="NIA67310.1"/>
    </source>
</evidence>
<evidence type="ECO:0000313" key="10">
    <source>
        <dbReference type="Proteomes" id="UP000761264"/>
    </source>
</evidence>
<dbReference type="Pfam" id="PF03772">
    <property type="entry name" value="Competence"/>
    <property type="match status" value="1"/>
</dbReference>
<evidence type="ECO:0000259" key="8">
    <source>
        <dbReference type="Pfam" id="PF13567"/>
    </source>
</evidence>
<keyword evidence="10" id="KW-1185">Reference proteome</keyword>
<feature type="transmembrane region" description="Helical" evidence="6">
    <location>
        <begin position="398"/>
        <end position="422"/>
    </location>
</feature>
<feature type="transmembrane region" description="Helical" evidence="6">
    <location>
        <begin position="255"/>
        <end position="275"/>
    </location>
</feature>
<feature type="transmembrane region" description="Helical" evidence="6">
    <location>
        <begin position="31"/>
        <end position="49"/>
    </location>
</feature>
<protein>
    <submittedName>
        <fullName evidence="9">ComEC/Rec2 family competence protein</fullName>
    </submittedName>
</protein>
<dbReference type="PANTHER" id="PTHR30619">
    <property type="entry name" value="DNA INTERNALIZATION/COMPETENCE PROTEIN COMEC/REC2"/>
    <property type="match status" value="1"/>
</dbReference>
<gene>
    <name evidence="9" type="ORF">HBA54_01755</name>
</gene>
<evidence type="ECO:0000256" key="6">
    <source>
        <dbReference type="SAM" id="Phobius"/>
    </source>
</evidence>
<evidence type="ECO:0000259" key="7">
    <source>
        <dbReference type="Pfam" id="PF03772"/>
    </source>
</evidence>
<feature type="transmembrane region" description="Helical" evidence="6">
    <location>
        <begin position="359"/>
        <end position="378"/>
    </location>
</feature>
<dbReference type="InterPro" id="IPR052159">
    <property type="entry name" value="Competence_DNA_uptake"/>
</dbReference>
<accession>A0A967EX23</accession>
<keyword evidence="4 6" id="KW-1133">Transmembrane helix</keyword>
<feature type="transmembrane region" description="Helical" evidence="6">
    <location>
        <begin position="7"/>
        <end position="25"/>
    </location>
</feature>
<dbReference type="NCBIfam" id="TIGR00360">
    <property type="entry name" value="ComEC_N-term"/>
    <property type="match status" value="1"/>
</dbReference>
<keyword evidence="5 6" id="KW-0472">Membrane</keyword>
<keyword evidence="2" id="KW-1003">Cell membrane</keyword>
<organism evidence="9 10">
    <name type="scientific">Pelagibius litoralis</name>
    <dbReference type="NCBI Taxonomy" id="374515"/>
    <lineage>
        <taxon>Bacteria</taxon>
        <taxon>Pseudomonadati</taxon>
        <taxon>Pseudomonadota</taxon>
        <taxon>Alphaproteobacteria</taxon>
        <taxon>Rhodospirillales</taxon>
        <taxon>Rhodovibrionaceae</taxon>
        <taxon>Pelagibius</taxon>
    </lineage>
</organism>
<name>A0A967EX23_9PROT</name>
<sequence>MAEQERWPLWLPVFFGLGIALYFGAASEPPRWAGVAVSLIFAAGFVAGYRVVALRLAIFLALLTALGFSAAQLRSIWVEAPSLEGRWGPAPLTAEVLSVEKREKGWRFVLRPLFMEELSPSAYPERVRVTAYRVEGTPRPGDTVALRAQLRPPSPPTMPGTFDFARQAYFQQLGGIGFALGSLRATAPGTTGQPENDRGPAEHWTLFWAEARQGIAARIAAVLPGQKGAVAVALVTGQRGALAEDTREDMRGAGLAHLLAISGLHMGLVAGLLFYSLRAGLALVPGLALRRPIKKWAAVAAGLGAFVYLCLVGGAIPAQRAFLMVSIVLLAILLERRALSLRLVALAAFVVLMLSPESLVSASFQMSFAAVVALVSVYESWERRRYAAVRERGVIQDFATYVLGIGVTSLIAILATSAFAVFHFQRLALFGLLANLVAVPLTAFVIMPFAVLGMVLMPFGLEAVGFVPMGWGIDLLLLVAEGVAGWPAAHLQVPPMPLWGLASVVLGGLWLCLWQGVWRRWGALVILLGAASPATVLPPDLLVSGDGRLVAIRDAERYLWLPDRRSSRFVIDSWRRGSFAREVMTWPKAGGAANGRLLCDPLGCLYRSPEGLLAVSRDPLGATDDCAKADVLVSLEPLRRQPCRGPALVIDRFDFWRDGGHAVWLEETGPRALSVRQDQGLRPWSPFAQRQR</sequence>
<dbReference type="RefSeq" id="WP_167220701.1">
    <property type="nucleotide sequence ID" value="NZ_JAAQPH010000001.1"/>
</dbReference>
<proteinExistence type="predicted"/>
<evidence type="ECO:0000256" key="3">
    <source>
        <dbReference type="ARBA" id="ARBA00022692"/>
    </source>
</evidence>
<feature type="transmembrane region" description="Helical" evidence="6">
    <location>
        <begin position="296"/>
        <end position="316"/>
    </location>
</feature>
<evidence type="ECO:0000256" key="5">
    <source>
        <dbReference type="ARBA" id="ARBA00023136"/>
    </source>
</evidence>
<dbReference type="InterPro" id="IPR004477">
    <property type="entry name" value="ComEC_N"/>
</dbReference>
<dbReference type="InterPro" id="IPR025405">
    <property type="entry name" value="DUF4131"/>
</dbReference>
<feature type="transmembrane region" description="Helical" evidence="6">
    <location>
        <begin position="523"/>
        <end position="543"/>
    </location>
</feature>
<feature type="transmembrane region" description="Helical" evidence="6">
    <location>
        <begin position="498"/>
        <end position="517"/>
    </location>
</feature>
<dbReference type="GO" id="GO:0005886">
    <property type="term" value="C:plasma membrane"/>
    <property type="evidence" value="ECO:0007669"/>
    <property type="project" value="UniProtKB-SubCell"/>
</dbReference>
<feature type="transmembrane region" description="Helical" evidence="6">
    <location>
        <begin position="322"/>
        <end position="352"/>
    </location>
</feature>
<dbReference type="Proteomes" id="UP000761264">
    <property type="component" value="Unassembled WGS sequence"/>
</dbReference>
<keyword evidence="3 6" id="KW-0812">Transmembrane</keyword>
<dbReference type="EMBL" id="JAAQPH010000001">
    <property type="protein sequence ID" value="NIA67310.1"/>
    <property type="molecule type" value="Genomic_DNA"/>
</dbReference>
<evidence type="ECO:0000256" key="4">
    <source>
        <dbReference type="ARBA" id="ARBA00022989"/>
    </source>
</evidence>
<feature type="transmembrane region" description="Helical" evidence="6">
    <location>
        <begin position="429"/>
        <end position="457"/>
    </location>
</feature>
<evidence type="ECO:0000256" key="1">
    <source>
        <dbReference type="ARBA" id="ARBA00004651"/>
    </source>
</evidence>
<dbReference type="PANTHER" id="PTHR30619:SF1">
    <property type="entry name" value="RECOMBINATION PROTEIN 2"/>
    <property type="match status" value="1"/>
</dbReference>
<feature type="domain" description="DUF4131" evidence="8">
    <location>
        <begin position="31"/>
        <end position="179"/>
    </location>
</feature>
<dbReference type="Pfam" id="PF13567">
    <property type="entry name" value="DUF4131"/>
    <property type="match status" value="1"/>
</dbReference>
<feature type="transmembrane region" description="Helical" evidence="6">
    <location>
        <begin position="463"/>
        <end position="486"/>
    </location>
</feature>
<comment type="caution">
    <text evidence="9">The sequence shown here is derived from an EMBL/GenBank/DDBJ whole genome shotgun (WGS) entry which is preliminary data.</text>
</comment>
<feature type="domain" description="ComEC/Rec2-related protein" evidence="7">
    <location>
        <begin position="234"/>
        <end position="515"/>
    </location>
</feature>
<dbReference type="AlphaFoldDB" id="A0A967EX23"/>
<comment type="subcellular location">
    <subcellularLocation>
        <location evidence="1">Cell membrane</location>
        <topology evidence="1">Multi-pass membrane protein</topology>
    </subcellularLocation>
</comment>
<reference evidence="9" key="1">
    <citation type="submission" date="2020-03" db="EMBL/GenBank/DDBJ databases">
        <title>Genome of Pelagibius litoralis DSM 21314T.</title>
        <authorList>
            <person name="Wang G."/>
        </authorList>
    </citation>
    <scope>NUCLEOTIDE SEQUENCE</scope>
    <source>
        <strain evidence="9">DSM 21314</strain>
    </source>
</reference>